<organism evidence="2 3">
    <name type="scientific">Cryptococcus wingfieldii CBS 7118</name>
    <dbReference type="NCBI Taxonomy" id="1295528"/>
    <lineage>
        <taxon>Eukaryota</taxon>
        <taxon>Fungi</taxon>
        <taxon>Dikarya</taxon>
        <taxon>Basidiomycota</taxon>
        <taxon>Agaricomycotina</taxon>
        <taxon>Tremellomycetes</taxon>
        <taxon>Tremellales</taxon>
        <taxon>Cryptococcaceae</taxon>
        <taxon>Cryptococcus</taxon>
    </lineage>
</organism>
<dbReference type="RefSeq" id="XP_019035286.1">
    <property type="nucleotide sequence ID" value="XM_019172344.1"/>
</dbReference>
<gene>
    <name evidence="2" type="ORF">L198_00159</name>
</gene>
<name>A0A1E3K5R6_9TREE</name>
<evidence type="ECO:0000313" key="3">
    <source>
        <dbReference type="Proteomes" id="UP000094819"/>
    </source>
</evidence>
<reference evidence="2 3" key="1">
    <citation type="submission" date="2016-06" db="EMBL/GenBank/DDBJ databases">
        <title>Evolution of pathogenesis and genome organization in the Tremellales.</title>
        <authorList>
            <person name="Cuomo C."/>
            <person name="Litvintseva A."/>
            <person name="Heitman J."/>
            <person name="Chen Y."/>
            <person name="Sun S."/>
            <person name="Springer D."/>
            <person name="Dromer F."/>
            <person name="Young S."/>
            <person name="Zeng Q."/>
            <person name="Chapman S."/>
            <person name="Gujja S."/>
            <person name="Saif S."/>
            <person name="Birren B."/>
        </authorList>
    </citation>
    <scope>NUCLEOTIDE SEQUENCE [LARGE SCALE GENOMIC DNA]</scope>
    <source>
        <strain evidence="2 3">CBS 7118</strain>
    </source>
</reference>
<comment type="caution">
    <text evidence="2">The sequence shown here is derived from an EMBL/GenBank/DDBJ whole genome shotgun (WGS) entry which is preliminary data.</text>
</comment>
<dbReference type="EMBL" id="AWGH01000001">
    <property type="protein sequence ID" value="ODO08429.1"/>
    <property type="molecule type" value="Genomic_DNA"/>
</dbReference>
<sequence>MSLAVENYLTLKGCLGIIEGTDVEPSRAEDKARTVRAGSVPPTEKKMDDDAKGDWEEWRKREACAQGVIKSSVDAGFLVDIRDLFSAKDMCGLSG</sequence>
<evidence type="ECO:0000313" key="2">
    <source>
        <dbReference type="EMBL" id="ODO08429.1"/>
    </source>
</evidence>
<protein>
    <submittedName>
        <fullName evidence="2">Uncharacterized protein</fullName>
    </submittedName>
</protein>
<evidence type="ECO:0000256" key="1">
    <source>
        <dbReference type="SAM" id="MobiDB-lite"/>
    </source>
</evidence>
<dbReference type="Proteomes" id="UP000094819">
    <property type="component" value="Unassembled WGS sequence"/>
</dbReference>
<feature type="region of interest" description="Disordered" evidence="1">
    <location>
        <begin position="26"/>
        <end position="53"/>
    </location>
</feature>
<feature type="compositionally biased region" description="Basic and acidic residues" evidence="1">
    <location>
        <begin position="43"/>
        <end position="53"/>
    </location>
</feature>
<proteinExistence type="predicted"/>
<accession>A0A1E3K5R6</accession>
<dbReference type="GeneID" id="30189374"/>
<keyword evidence="3" id="KW-1185">Reference proteome</keyword>
<dbReference type="AlphaFoldDB" id="A0A1E3K5R6"/>
<dbReference type="OrthoDB" id="2584808at2759"/>